<dbReference type="Pfam" id="PF25223">
    <property type="entry name" value="DUF7841"/>
    <property type="match status" value="1"/>
</dbReference>
<accession>A0AAE7RXQ6</accession>
<sequence length="206" mass="24645">MDEILMREYLRSKGRGMSDEDFMRNMKEHFNTKYARGRGRGMRDSDYGDFFEEEDMRRFDDFYINRHNSESDFIDMVKNMNHEEKKKLVEMIEGGEGSEHFNNSYAKYTVSKMFHTEGGRKYVGEKFDMLKAKEICERYRGIIPQSATHGDVYVAINAQYHDYCELFKAWFGDSVDSKIVESAINFWFKDDDFKEGCKVWKYFNMM</sequence>
<evidence type="ECO:0000313" key="3">
    <source>
        <dbReference type="Proteomes" id="UP000827799"/>
    </source>
</evidence>
<dbReference type="InterPro" id="IPR057163">
    <property type="entry name" value="DUF7841"/>
</dbReference>
<dbReference type="EMBL" id="MZ130485">
    <property type="protein sequence ID" value="QWM90029.1"/>
    <property type="molecule type" value="Genomic_DNA"/>
</dbReference>
<keyword evidence="3" id="KW-1185">Reference proteome</keyword>
<dbReference type="KEGG" id="vg:75691919"/>
<evidence type="ECO:0000313" key="2">
    <source>
        <dbReference type="EMBL" id="QWM90029.1"/>
    </source>
</evidence>
<dbReference type="RefSeq" id="YP_010359601.1">
    <property type="nucleotide sequence ID" value="NC_062775.1"/>
</dbReference>
<reference evidence="2 3" key="1">
    <citation type="submission" date="2021-04" db="EMBL/GenBank/DDBJ databases">
        <authorList>
            <person name="Shkoporov A.N."/>
            <person name="Stockdale S.R."/>
            <person name="Guerin E."/>
            <person name="Ross R.P."/>
            <person name="Hill C."/>
        </authorList>
    </citation>
    <scope>NUCLEOTIDE SEQUENCE [LARGE SCALE GENOMIC DNA]</scope>
    <source>
        <strain evidence="3">cr18_1</strain>
    </source>
</reference>
<gene>
    <name evidence="2" type="primary">gp_22672</name>
</gene>
<protein>
    <recommendedName>
        <fullName evidence="1">DUF7841 domain-containing protein</fullName>
    </recommendedName>
</protein>
<feature type="domain" description="DUF7841" evidence="1">
    <location>
        <begin position="96"/>
        <end position="204"/>
    </location>
</feature>
<dbReference type="GeneID" id="75691919"/>
<name>A0AAE7RXQ6_9CAUD</name>
<dbReference type="Proteomes" id="UP000827799">
    <property type="component" value="Segment"/>
</dbReference>
<organism evidence="2 3">
    <name type="scientific">uncultured phage cr18_1</name>
    <dbReference type="NCBI Taxonomy" id="2986407"/>
    <lineage>
        <taxon>Viruses</taxon>
        <taxon>Duplodnaviria</taxon>
        <taxon>Heunggongvirae</taxon>
        <taxon>Uroviricota</taxon>
        <taxon>Caudoviricetes</taxon>
        <taxon>Crassvirales</taxon>
        <taxon>Steigviridae</taxon>
        <taxon>Asinivirinae</taxon>
        <taxon>Lebriduvirus</taxon>
        <taxon>Lebriduvirus gastrointestinalis</taxon>
    </lineage>
</organism>
<evidence type="ECO:0000259" key="1">
    <source>
        <dbReference type="Pfam" id="PF25223"/>
    </source>
</evidence>
<proteinExistence type="predicted"/>